<protein>
    <submittedName>
        <fullName evidence="1">Uncharacterized protein</fullName>
    </submittedName>
</protein>
<reference evidence="1" key="2">
    <citation type="journal article" date="2015" name="Data Brief">
        <title>Shoot transcriptome of the giant reed, Arundo donax.</title>
        <authorList>
            <person name="Barrero R.A."/>
            <person name="Guerrero F.D."/>
            <person name="Moolhuijzen P."/>
            <person name="Goolsby J.A."/>
            <person name="Tidwell J."/>
            <person name="Bellgard S.E."/>
            <person name="Bellgard M.I."/>
        </authorList>
    </citation>
    <scope>NUCLEOTIDE SEQUENCE</scope>
    <source>
        <tissue evidence="1">Shoot tissue taken approximately 20 cm above the soil surface</tissue>
    </source>
</reference>
<organism evidence="1">
    <name type="scientific">Arundo donax</name>
    <name type="common">Giant reed</name>
    <name type="synonym">Donax arundinaceus</name>
    <dbReference type="NCBI Taxonomy" id="35708"/>
    <lineage>
        <taxon>Eukaryota</taxon>
        <taxon>Viridiplantae</taxon>
        <taxon>Streptophyta</taxon>
        <taxon>Embryophyta</taxon>
        <taxon>Tracheophyta</taxon>
        <taxon>Spermatophyta</taxon>
        <taxon>Magnoliopsida</taxon>
        <taxon>Liliopsida</taxon>
        <taxon>Poales</taxon>
        <taxon>Poaceae</taxon>
        <taxon>PACMAD clade</taxon>
        <taxon>Arundinoideae</taxon>
        <taxon>Arundineae</taxon>
        <taxon>Arundo</taxon>
    </lineage>
</organism>
<proteinExistence type="predicted"/>
<reference evidence="1" key="1">
    <citation type="submission" date="2014-09" db="EMBL/GenBank/DDBJ databases">
        <authorList>
            <person name="Magalhaes I.L.F."/>
            <person name="Oliveira U."/>
            <person name="Santos F.R."/>
            <person name="Vidigal T.H.D.A."/>
            <person name="Brescovit A.D."/>
            <person name="Santos A.J."/>
        </authorList>
    </citation>
    <scope>NUCLEOTIDE SEQUENCE</scope>
    <source>
        <tissue evidence="1">Shoot tissue taken approximately 20 cm above the soil surface</tissue>
    </source>
</reference>
<accession>A0A0A9N912</accession>
<name>A0A0A9N912_ARUDO</name>
<dbReference type="EMBL" id="GBRH01212095">
    <property type="protein sequence ID" value="JAD85800.1"/>
    <property type="molecule type" value="Transcribed_RNA"/>
</dbReference>
<dbReference type="AlphaFoldDB" id="A0A0A9N912"/>
<evidence type="ECO:0000313" key="1">
    <source>
        <dbReference type="EMBL" id="JAD85800.1"/>
    </source>
</evidence>
<sequence>MFVLIFLVAKQSKSKTDYSHLFAKMLSAAGFGVSYDDNIISWKV</sequence>